<dbReference type="PANTHER" id="PTHR33116:SF76">
    <property type="entry name" value="DUF4283 DOMAIN-CONTAINING PROTEIN"/>
    <property type="match status" value="1"/>
</dbReference>
<proteinExistence type="predicted"/>
<dbReference type="Pfam" id="PF14111">
    <property type="entry name" value="DUF4283"/>
    <property type="match status" value="1"/>
</dbReference>
<protein>
    <recommendedName>
        <fullName evidence="2">Reverse transcriptase domain-containing protein</fullName>
    </recommendedName>
</protein>
<evidence type="ECO:0000256" key="1">
    <source>
        <dbReference type="SAM" id="MobiDB-lite"/>
    </source>
</evidence>
<dbReference type="Pfam" id="PF13966">
    <property type="entry name" value="zf-RVT"/>
    <property type="match status" value="1"/>
</dbReference>
<dbReference type="InterPro" id="IPR000477">
    <property type="entry name" value="RT_dom"/>
</dbReference>
<organism evidence="3">
    <name type="scientific">Tanacetum cinerariifolium</name>
    <name type="common">Dalmatian daisy</name>
    <name type="synonym">Chrysanthemum cinerariifolium</name>
    <dbReference type="NCBI Taxonomy" id="118510"/>
    <lineage>
        <taxon>Eukaryota</taxon>
        <taxon>Viridiplantae</taxon>
        <taxon>Streptophyta</taxon>
        <taxon>Embryophyta</taxon>
        <taxon>Tracheophyta</taxon>
        <taxon>Spermatophyta</taxon>
        <taxon>Magnoliopsida</taxon>
        <taxon>eudicotyledons</taxon>
        <taxon>Gunneridae</taxon>
        <taxon>Pentapetalae</taxon>
        <taxon>asterids</taxon>
        <taxon>campanulids</taxon>
        <taxon>Asterales</taxon>
        <taxon>Asteraceae</taxon>
        <taxon>Asteroideae</taxon>
        <taxon>Anthemideae</taxon>
        <taxon>Anthemidinae</taxon>
        <taxon>Tanacetum</taxon>
    </lineage>
</organism>
<feature type="compositionally biased region" description="Polar residues" evidence="1">
    <location>
        <begin position="575"/>
        <end position="593"/>
    </location>
</feature>
<dbReference type="SUPFAM" id="SSF56672">
    <property type="entry name" value="DNA/RNA polymerases"/>
    <property type="match status" value="1"/>
</dbReference>
<gene>
    <name evidence="3" type="ORF">Tci_054197</name>
</gene>
<dbReference type="PROSITE" id="PS50878">
    <property type="entry name" value="RT_POL"/>
    <property type="match status" value="1"/>
</dbReference>
<sequence length="1944" mass="220887">MPIISNEPPDPPFDELCNLTKVTSAEDLCTASFNDTKVKVMKVKHRKPLRGGKVSTPGSAGAGSVLRRLRSAKSSGKARDRNEDSPGDNRGGKRMVSTLMDDEINKVLSNVRSGMLNNNLKFYLGCLDSDILVCAINNVFDINELSNDGSFINSPLDNSSLNDLGSPVAKSCGLQTSSDHTGMRDVSNTVCGHNSSTAKTCNVNDRDMAGSGTLNEHTSMEDVVNTGGVCSSSQDGISSYKVGRGFMFGKQENSKGILNPPVGPFFNASFSNIASGNPFKKPIASNGSTWNMDGDKSFGSSMLSNQFSADVDRFAEKLKQEVYKGGQACSLQLYGYFVGTSMDYRVVRGNLMRMWRIYDIEDITKANSGVYYFKFKSEEGMKRVLESGPWMIQNVPLVLNVWEPGIWLEKTESIPIWVCVYNIPMELCNGSGIGKIMSGVGKPLLMDKMTRERCVKKAGKMDFARVLVEVYAEDNLPNGLEIEYPPLGNKPVRVGKLEVKYQWRPPLCSFCKTFGHSTLSCKVRPRTDEEIAAKTLKDVLNVGKSNVMDKGKSITDDDGFTVRRVGGYVKRHQYQQKSNSNAGNVKSGENFNNTSKSYVQKKKKKSIVDKPILASVFNHNYRPKVLVRGSGSNNVTKRPLNEDITVKNHFNILSNKGENVKDLGDINVNEEFESKVWPDLKEEVDILLEAGIYPSKQVRLDWSIHQMDYFYKNYHKFHLDPCCEDDEGGVDSNDEGIAVDMKPEVDVNAVDNMEINAAFNNHIFDGKKNLSRICNRVLGRCDWVSNSSSCDNGTRIIVGWDLNNVNIMVLNQSAQVMHCFVEPVNGNPGFLCSFIYACVRTVDRRSLWKSLSIHKNFVKDKPWTILGDFNACLDPAERSTGGSKFTTAMHDFRNCVEEIEVEDIAMTGLNFTWNKKPRKDDGLLKKLDGVLGNSHFMSMFPLSYALFLLYMLSDHTPVVLVMPKISNAKPKPFKFQNYLTAKDDFIPVVRNVWNSEIDGFSMFSLVSKLKLLKKPLRKLNFEQALREEELRVLKAYRAALKDEELFLRQKAKVEWLRAGDNNSSYFHNVVKGRRNRNRISYIENMDGVYFCGNNVGDQFVNHFKNVLGQSSEVLPFSKPNSLFMKKLPAAEALKLVRIVSNEEIKLALFDIDGNKASGPDEINATVTSLVPKVDAPSKVSDYRPIACCNVFYKIISKVICNRLKGVLGFLVDENQSAFIPSRQISDNIMLSQELMRNYHRNRGPAKCAFKIDIEKAYDFMEWVFLSSSLKHFGFPELMVKWIMNCITSTSFTVNANGDHTGFFKGKQGLRQGDPLSPYLFTLVMEVFNIVLRREIDKNRAFRYHWQCKEIKLTHLCFADDLLLFCNGDSCSVVVLKKPISTFGGLSGLLPNFAKSTVFFGNVREVSRLRILDIMPFRVGSLPVRYLGVPLISKRLYVKDCHLLIDKARKRLLDWKNKSLSFTGRLQLIMSVLSSMQVYWASVFILSSAIANDIERFMRDFLWNYGVFKRGKACVNWNSKESLWVRWINTYRLKGRNFWDVTDNGGACWAWKKLLRYRRVFRSHIFHRIGDGKNTSLWFDNWHAICPLSDFISKRKIFASDLSLGCKVADVIRNGSWEWPSSISNSFDVLSVIPPPVLVHDKFDVVRWKSRNGNLCDFSVSTVWDDIRRYGALVPWAKLVWFSQCIPRHSFMLWLAFLDRLKTHDNMHHWDKYENLLCVLCGKVLDCRNHLFFECKFPNAVWCRLNVMVKLDHAPCRWNDILKYLLNRPLNKSIWSILQRLVFGACIYIIWQERNLRCFQNRSRNLEEVCKLIIDLVRLRVLSLSLTPSAQTSFAAIQSSCHISLDNFNNYPETINLKRIDESERYIDHLASTIDTTRGTSRPSWSREVKLELWIEMRRRDIGLVIVGFMVECCDEAVNVVDGSCDLSKSSHLNRATDLLTLTHE</sequence>
<dbReference type="SUPFAM" id="SSF56219">
    <property type="entry name" value="DNase I-like"/>
    <property type="match status" value="1"/>
</dbReference>
<feature type="region of interest" description="Disordered" evidence="1">
    <location>
        <begin position="573"/>
        <end position="593"/>
    </location>
</feature>
<accession>A0A6L2N9D7</accession>
<dbReference type="CDD" id="cd01650">
    <property type="entry name" value="RT_nLTR_like"/>
    <property type="match status" value="1"/>
</dbReference>
<name>A0A6L2N9D7_TANCI</name>
<dbReference type="InterPro" id="IPR043502">
    <property type="entry name" value="DNA/RNA_pol_sf"/>
</dbReference>
<comment type="caution">
    <text evidence="3">The sequence shown here is derived from an EMBL/GenBank/DDBJ whole genome shotgun (WGS) entry which is preliminary data.</text>
</comment>
<feature type="domain" description="Reverse transcriptase" evidence="2">
    <location>
        <begin position="1151"/>
        <end position="1430"/>
    </location>
</feature>
<dbReference type="PANTHER" id="PTHR33116">
    <property type="entry name" value="REVERSE TRANSCRIPTASE ZINC-BINDING DOMAIN-CONTAINING PROTEIN-RELATED-RELATED"/>
    <property type="match status" value="1"/>
</dbReference>
<evidence type="ECO:0000313" key="3">
    <source>
        <dbReference type="EMBL" id="GEU82219.1"/>
    </source>
</evidence>
<evidence type="ECO:0000259" key="2">
    <source>
        <dbReference type="PROSITE" id="PS50878"/>
    </source>
</evidence>
<dbReference type="Gene3D" id="3.60.10.10">
    <property type="entry name" value="Endonuclease/exonuclease/phosphatase"/>
    <property type="match status" value="1"/>
</dbReference>
<reference evidence="3" key="1">
    <citation type="journal article" date="2019" name="Sci. Rep.">
        <title>Draft genome of Tanacetum cinerariifolium, the natural source of mosquito coil.</title>
        <authorList>
            <person name="Yamashiro T."/>
            <person name="Shiraishi A."/>
            <person name="Satake H."/>
            <person name="Nakayama K."/>
        </authorList>
    </citation>
    <scope>NUCLEOTIDE SEQUENCE</scope>
</reference>
<dbReference type="InterPro" id="IPR025558">
    <property type="entry name" value="DUF4283"/>
</dbReference>
<dbReference type="InterPro" id="IPR036691">
    <property type="entry name" value="Endo/exonu/phosph_ase_sf"/>
</dbReference>
<dbReference type="Pfam" id="PF00078">
    <property type="entry name" value="RVT_1"/>
    <property type="match status" value="1"/>
</dbReference>
<feature type="region of interest" description="Disordered" evidence="1">
    <location>
        <begin position="46"/>
        <end position="95"/>
    </location>
</feature>
<dbReference type="InterPro" id="IPR026960">
    <property type="entry name" value="RVT-Znf"/>
</dbReference>
<dbReference type="EMBL" id="BKCJ010008437">
    <property type="protein sequence ID" value="GEU82219.1"/>
    <property type="molecule type" value="Genomic_DNA"/>
</dbReference>